<dbReference type="RefSeq" id="WP_170193156.1">
    <property type="nucleotide sequence ID" value="NZ_JABBNB010000004.1"/>
</dbReference>
<evidence type="ECO:0000313" key="4">
    <source>
        <dbReference type="EMBL" id="NMO00651.1"/>
    </source>
</evidence>
<keyword evidence="1 2" id="KW-0238">DNA-binding</keyword>
<dbReference type="InterPro" id="IPR009057">
    <property type="entry name" value="Homeodomain-like_sf"/>
</dbReference>
<dbReference type="PANTHER" id="PTHR30055">
    <property type="entry name" value="HTH-TYPE TRANSCRIPTIONAL REGULATOR RUTR"/>
    <property type="match status" value="1"/>
</dbReference>
<reference evidence="4 5" key="1">
    <citation type="submission" date="2020-04" db="EMBL/GenBank/DDBJ databases">
        <title>Gordonia sp. nov. TBRC 11910.</title>
        <authorList>
            <person name="Suriyachadkun C."/>
        </authorList>
    </citation>
    <scope>NUCLEOTIDE SEQUENCE [LARGE SCALE GENOMIC DNA]</scope>
    <source>
        <strain evidence="4 5">TBRC 11910</strain>
    </source>
</reference>
<dbReference type="Proteomes" id="UP000550729">
    <property type="component" value="Unassembled WGS sequence"/>
</dbReference>
<dbReference type="PROSITE" id="PS50977">
    <property type="entry name" value="HTH_TETR_2"/>
    <property type="match status" value="1"/>
</dbReference>
<dbReference type="InterPro" id="IPR001647">
    <property type="entry name" value="HTH_TetR"/>
</dbReference>
<dbReference type="GO" id="GO:0000976">
    <property type="term" value="F:transcription cis-regulatory region binding"/>
    <property type="evidence" value="ECO:0007669"/>
    <property type="project" value="TreeGrafter"/>
</dbReference>
<dbReference type="AlphaFoldDB" id="A0A848KWU5"/>
<comment type="caution">
    <text evidence="4">The sequence shown here is derived from an EMBL/GenBank/DDBJ whole genome shotgun (WGS) entry which is preliminary data.</text>
</comment>
<dbReference type="GO" id="GO:0003700">
    <property type="term" value="F:DNA-binding transcription factor activity"/>
    <property type="evidence" value="ECO:0007669"/>
    <property type="project" value="TreeGrafter"/>
</dbReference>
<protein>
    <submittedName>
        <fullName evidence="4">TetR/AcrR family transcriptional regulator</fullName>
    </submittedName>
</protein>
<keyword evidence="5" id="KW-1185">Reference proteome</keyword>
<proteinExistence type="predicted"/>
<dbReference type="InterPro" id="IPR050109">
    <property type="entry name" value="HTH-type_TetR-like_transc_reg"/>
</dbReference>
<evidence type="ECO:0000256" key="1">
    <source>
        <dbReference type="ARBA" id="ARBA00023125"/>
    </source>
</evidence>
<dbReference type="EMBL" id="JABBNB010000004">
    <property type="protein sequence ID" value="NMO00651.1"/>
    <property type="molecule type" value="Genomic_DNA"/>
</dbReference>
<gene>
    <name evidence="4" type="ORF">HH308_05405</name>
</gene>
<feature type="domain" description="HTH tetR-type" evidence="3">
    <location>
        <begin position="7"/>
        <end position="67"/>
    </location>
</feature>
<evidence type="ECO:0000259" key="3">
    <source>
        <dbReference type="PROSITE" id="PS50977"/>
    </source>
</evidence>
<sequence>MARIPAAERRVELIDAAVRVIAESGVDGATTRRIADEANAPLATLHYCFASKEVLFAAVFEHVAGQYRDVLLANDCHGDVRATTRGLLRAMAEWYLTNRETAQAIAELISWAQRQDAQQAHLVYDEAITTMRDIVGAAAESAGQDLEPEIVDELVTLVTTMSDGFALNYLVFPDRDAALHQIDLLVGVLDMWMDARLAAAPADSRSASVVVSMFDGVTPPESRLRSSLVSWVPA</sequence>
<dbReference type="Pfam" id="PF00440">
    <property type="entry name" value="TetR_N"/>
    <property type="match status" value="1"/>
</dbReference>
<evidence type="ECO:0000313" key="5">
    <source>
        <dbReference type="Proteomes" id="UP000550729"/>
    </source>
</evidence>
<feature type="DNA-binding region" description="H-T-H motif" evidence="2">
    <location>
        <begin position="30"/>
        <end position="49"/>
    </location>
</feature>
<organism evidence="4 5">
    <name type="scientific">Gordonia asplenii</name>
    <dbReference type="NCBI Taxonomy" id="2725283"/>
    <lineage>
        <taxon>Bacteria</taxon>
        <taxon>Bacillati</taxon>
        <taxon>Actinomycetota</taxon>
        <taxon>Actinomycetes</taxon>
        <taxon>Mycobacteriales</taxon>
        <taxon>Gordoniaceae</taxon>
        <taxon>Gordonia</taxon>
    </lineage>
</organism>
<name>A0A848KWU5_9ACTN</name>
<dbReference type="PRINTS" id="PR00455">
    <property type="entry name" value="HTHTETR"/>
</dbReference>
<dbReference type="SUPFAM" id="SSF46689">
    <property type="entry name" value="Homeodomain-like"/>
    <property type="match status" value="1"/>
</dbReference>
<dbReference type="Gene3D" id="1.10.357.10">
    <property type="entry name" value="Tetracycline Repressor, domain 2"/>
    <property type="match status" value="1"/>
</dbReference>
<dbReference type="PANTHER" id="PTHR30055:SF231">
    <property type="entry name" value="TRANSCRIPTIONAL REGULATORY PROTEIN (PROBABLY DEOR-FAMILY)-RELATED"/>
    <property type="match status" value="1"/>
</dbReference>
<accession>A0A848KWU5</accession>
<evidence type="ECO:0000256" key="2">
    <source>
        <dbReference type="PROSITE-ProRule" id="PRU00335"/>
    </source>
</evidence>